<dbReference type="CDD" id="cd00170">
    <property type="entry name" value="SEC14"/>
    <property type="match status" value="1"/>
</dbReference>
<dbReference type="PANTHER" id="PTHR46277:SF3">
    <property type="entry name" value="BINDING PROTEIN, PUTATIVE-RELATED"/>
    <property type="match status" value="1"/>
</dbReference>
<accession>A0A7S2VVE2</accession>
<dbReference type="SMART" id="SM00516">
    <property type="entry name" value="SEC14"/>
    <property type="match status" value="1"/>
</dbReference>
<reference evidence="2" key="1">
    <citation type="submission" date="2021-01" db="EMBL/GenBank/DDBJ databases">
        <authorList>
            <person name="Corre E."/>
            <person name="Pelletier E."/>
            <person name="Niang G."/>
            <person name="Scheremetjew M."/>
            <person name="Finn R."/>
            <person name="Kale V."/>
            <person name="Holt S."/>
            <person name="Cochrane G."/>
            <person name="Meng A."/>
            <person name="Brown T."/>
            <person name="Cohen L."/>
        </authorList>
    </citation>
    <scope>NUCLEOTIDE SEQUENCE</scope>
    <source>
        <strain evidence="2">SAG 11-48b</strain>
    </source>
</reference>
<evidence type="ECO:0000313" key="2">
    <source>
        <dbReference type="EMBL" id="CAD9651625.1"/>
    </source>
</evidence>
<gene>
    <name evidence="2" type="ORF">CCHL1392_LOCUS518</name>
</gene>
<dbReference type="Gene3D" id="3.40.525.10">
    <property type="entry name" value="CRAL-TRIO lipid binding domain"/>
    <property type="match status" value="1"/>
</dbReference>
<protein>
    <recommendedName>
        <fullName evidence="1">CRAL-TRIO domain-containing protein</fullName>
    </recommendedName>
</protein>
<dbReference type="AlphaFoldDB" id="A0A7S2VVE2"/>
<name>A0A7S2VVE2_9CHLO</name>
<dbReference type="InterPro" id="IPR036273">
    <property type="entry name" value="CRAL/TRIO_N_dom_sf"/>
</dbReference>
<dbReference type="SUPFAM" id="SSF46938">
    <property type="entry name" value="CRAL/TRIO N-terminal domain"/>
    <property type="match status" value="1"/>
</dbReference>
<dbReference type="PANTHER" id="PTHR46277">
    <property type="entry name" value="OS03G0850700 PROTEIN"/>
    <property type="match status" value="1"/>
</dbReference>
<feature type="domain" description="CRAL-TRIO" evidence="1">
    <location>
        <begin position="97"/>
        <end position="261"/>
    </location>
</feature>
<dbReference type="PRINTS" id="PR00180">
    <property type="entry name" value="CRETINALDHBP"/>
</dbReference>
<proteinExistence type="predicted"/>
<evidence type="ECO:0000259" key="1">
    <source>
        <dbReference type="PROSITE" id="PS50191"/>
    </source>
</evidence>
<sequence length="264" mass="29510">MTVAEVEVICTEVETRAKDQEVKITDLRGILDSDDGRKAAAQLVQGGELTSADQLLSDQYLRRWLRARRWEPESAARSIIAHAQWRVTNMPTGAIQPSEISNELACGKAFLLGCDKQGRGILLFQARKHNGWTRRLEELEKFCCYVMDKAITMCDPVLNPRGQISFILDLTDMGAVSMDVQAVQALFKLLGEHYVERLGQMVMYNPPYLFWGAWNTLSPLLPPVTKQKIQVLDPTQRQTLVDMMGASVLPTEYGGDAELAAPAQ</sequence>
<dbReference type="SUPFAM" id="SSF52087">
    <property type="entry name" value="CRAL/TRIO domain"/>
    <property type="match status" value="1"/>
</dbReference>
<dbReference type="Pfam" id="PF00650">
    <property type="entry name" value="CRAL_TRIO"/>
    <property type="match status" value="1"/>
</dbReference>
<dbReference type="PROSITE" id="PS50191">
    <property type="entry name" value="CRAL_TRIO"/>
    <property type="match status" value="1"/>
</dbReference>
<dbReference type="InterPro" id="IPR001251">
    <property type="entry name" value="CRAL-TRIO_dom"/>
</dbReference>
<dbReference type="InterPro" id="IPR036865">
    <property type="entry name" value="CRAL-TRIO_dom_sf"/>
</dbReference>
<dbReference type="EMBL" id="HBHD01000972">
    <property type="protein sequence ID" value="CAD9651625.1"/>
    <property type="molecule type" value="Transcribed_RNA"/>
</dbReference>
<organism evidence="2">
    <name type="scientific">Chlamydomonas chlamydogama</name>
    <dbReference type="NCBI Taxonomy" id="225041"/>
    <lineage>
        <taxon>Eukaryota</taxon>
        <taxon>Viridiplantae</taxon>
        <taxon>Chlorophyta</taxon>
        <taxon>core chlorophytes</taxon>
        <taxon>Chlorophyceae</taxon>
        <taxon>CS clade</taxon>
        <taxon>Chlamydomonadales</taxon>
        <taxon>Chlamydomonadaceae</taxon>
        <taxon>Chlamydomonas</taxon>
    </lineage>
</organism>